<dbReference type="InterPro" id="IPR013856">
    <property type="entry name" value="Peptidase_M4_domain"/>
</dbReference>
<evidence type="ECO:0000256" key="8">
    <source>
        <dbReference type="ARBA" id="ARBA00023145"/>
    </source>
</evidence>
<dbReference type="PANTHER" id="PTHR33794:SF1">
    <property type="entry name" value="BACILLOLYSIN"/>
    <property type="match status" value="1"/>
</dbReference>
<comment type="caution">
    <text evidence="14">The sequence shown here is derived from an EMBL/GenBank/DDBJ whole genome shotgun (WGS) entry which is preliminary data.</text>
</comment>
<name>A0A0W0YVY7_LEGSP</name>
<dbReference type="Gene3D" id="3.10.450.40">
    <property type="match status" value="1"/>
</dbReference>
<dbReference type="InterPro" id="IPR011096">
    <property type="entry name" value="FTP_domain"/>
</dbReference>
<keyword evidence="2 10" id="KW-0645">Protease</keyword>
<dbReference type="Gene3D" id="3.10.170.10">
    <property type="match status" value="1"/>
</dbReference>
<keyword evidence="8" id="KW-0865">Zymogen</keyword>
<accession>A0A0W0YVY7</accession>
<dbReference type="SUPFAM" id="SSF55486">
    <property type="entry name" value="Metalloproteases ('zincins'), catalytic domain"/>
    <property type="match status" value="1"/>
</dbReference>
<evidence type="ECO:0000256" key="10">
    <source>
        <dbReference type="RuleBase" id="RU366073"/>
    </source>
</evidence>
<keyword evidence="5 10" id="KW-0378">Hydrolase</keyword>
<evidence type="ECO:0000313" key="14">
    <source>
        <dbReference type="EMBL" id="KTD61077.1"/>
    </source>
</evidence>
<comment type="cofactor">
    <cofactor evidence="10">
        <name>Zn(2+)</name>
        <dbReference type="ChEBI" id="CHEBI:29105"/>
    </cofactor>
</comment>
<feature type="signal peptide" evidence="10">
    <location>
        <begin position="1"/>
        <end position="19"/>
    </location>
</feature>
<gene>
    <name evidence="14" type="ORF">Lspi_2697</name>
</gene>
<dbReference type="GO" id="GO:0006508">
    <property type="term" value="P:proteolysis"/>
    <property type="evidence" value="ECO:0007669"/>
    <property type="project" value="UniProtKB-KW"/>
</dbReference>
<comment type="similarity">
    <text evidence="1 10">Belongs to the peptidase M4 family.</text>
</comment>
<dbReference type="GO" id="GO:0005576">
    <property type="term" value="C:extracellular region"/>
    <property type="evidence" value="ECO:0007669"/>
    <property type="project" value="UniProtKB-SubCell"/>
</dbReference>
<dbReference type="Pfam" id="PF01447">
    <property type="entry name" value="Peptidase_M4"/>
    <property type="match status" value="1"/>
</dbReference>
<dbReference type="InterPro" id="IPR001570">
    <property type="entry name" value="Peptidase_M4_C_domain"/>
</dbReference>
<dbReference type="Gene3D" id="1.10.390.10">
    <property type="entry name" value="Neutral Protease Domain 2"/>
    <property type="match status" value="1"/>
</dbReference>
<comment type="function">
    <text evidence="10">Extracellular zinc metalloprotease.</text>
</comment>
<dbReference type="RefSeq" id="WP_058484617.1">
    <property type="nucleotide sequence ID" value="NZ_CAAAII010000012.1"/>
</dbReference>
<evidence type="ECO:0000256" key="2">
    <source>
        <dbReference type="ARBA" id="ARBA00022670"/>
    </source>
</evidence>
<feature type="domain" description="Peptidase M4" evidence="11">
    <location>
        <begin position="214"/>
        <end position="362"/>
    </location>
</feature>
<feature type="chain" id="PRO_5023022181" description="Neutral metalloproteinase" evidence="10">
    <location>
        <begin position="20"/>
        <end position="559"/>
    </location>
</feature>
<keyword evidence="6 10" id="KW-0862">Zinc</keyword>
<dbReference type="EMBL" id="LNYX01000034">
    <property type="protein sequence ID" value="KTD61077.1"/>
    <property type="molecule type" value="Genomic_DNA"/>
</dbReference>
<dbReference type="EC" id="3.4.24.-" evidence="10"/>
<keyword evidence="4 10" id="KW-0732">Signal</keyword>
<protein>
    <recommendedName>
        <fullName evidence="10">Neutral metalloproteinase</fullName>
        <ecNumber evidence="10">3.4.24.-</ecNumber>
    </recommendedName>
</protein>
<dbReference type="CDD" id="cd09597">
    <property type="entry name" value="M4_TLP"/>
    <property type="match status" value="1"/>
</dbReference>
<evidence type="ECO:0000313" key="15">
    <source>
        <dbReference type="Proteomes" id="UP000054877"/>
    </source>
</evidence>
<proteinExistence type="inferred from homology"/>
<keyword evidence="15" id="KW-1185">Reference proteome</keyword>
<dbReference type="Pfam" id="PF02868">
    <property type="entry name" value="Peptidase_M4_C"/>
    <property type="match status" value="1"/>
</dbReference>
<organism evidence="14 15">
    <name type="scientific">Legionella spiritensis</name>
    <dbReference type="NCBI Taxonomy" id="452"/>
    <lineage>
        <taxon>Bacteria</taxon>
        <taxon>Pseudomonadati</taxon>
        <taxon>Pseudomonadota</taxon>
        <taxon>Gammaproteobacteria</taxon>
        <taxon>Legionellales</taxon>
        <taxon>Legionellaceae</taxon>
        <taxon>Legionella</taxon>
    </lineage>
</organism>
<feature type="domain" description="Peptidase M4 C-terminal" evidence="12">
    <location>
        <begin position="365"/>
        <end position="551"/>
    </location>
</feature>
<evidence type="ECO:0000259" key="11">
    <source>
        <dbReference type="Pfam" id="PF01447"/>
    </source>
</evidence>
<dbReference type="Proteomes" id="UP000054877">
    <property type="component" value="Unassembled WGS sequence"/>
</dbReference>
<dbReference type="InterPro" id="IPR023612">
    <property type="entry name" value="Peptidase_M4"/>
</dbReference>
<keyword evidence="3" id="KW-0479">Metal-binding</keyword>
<dbReference type="InterPro" id="IPR050728">
    <property type="entry name" value="Zinc_Metalloprotease_M4"/>
</dbReference>
<evidence type="ECO:0000256" key="5">
    <source>
        <dbReference type="ARBA" id="ARBA00022801"/>
    </source>
</evidence>
<evidence type="ECO:0000256" key="1">
    <source>
        <dbReference type="ARBA" id="ARBA00009388"/>
    </source>
</evidence>
<dbReference type="PATRIC" id="fig|452.5.peg.2985"/>
<sequence length="559" mass="61876">MIKKAVLLTLASLTQSALATHAIDLYQAPVASLDKFPVMQQSMQAAMAKTTAAPENNQLKTVNLTRNSKQLITRYQQYYKGIPVIGAQVMVVGANGNGLLSSGHNAIVNGHLVDEININTHPAVSSQQALAAARTLYLTKNPQTATGEGQVRLQIRPDDSNQLGLVYQVSFKTMTAEGKPLWPFFLVDAQSGRVIKQWNNIKTYDDTGPGGNEKTREYWYGKDGLPPLQVIRKDSRCVMDDNKVRMVHLRSSWDWYNQLLSAYDYECGNNIGETTNGAFSPGNDAYYFGHVIVDMYKKWYGLNALQLENGTPMTLIMRVHFGQGYDNAFWDGETMSFGDGEDFYPLVSLDVAGHEVTHGFTEQHSDLEYHDQSGALNESVSDMAGQAARAYLLEQSPDLYNKISITPDEVTWGIGETIVKDSFGKALRFMDYPSADGSSADCLDKSLARSTGTYCAISYNDLIAFAEAQIPDPEDRQDFIVHTASGVFNKAFYLLSRAIGIKKAYHVMILANTRYWTPTTDFMSGACGVMHAANDLKLDPDVFRTVFNQVGVDTTHCPI</sequence>
<keyword evidence="7 10" id="KW-0482">Metalloprotease</keyword>
<dbReference type="Pfam" id="PF07504">
    <property type="entry name" value="FTP"/>
    <property type="match status" value="1"/>
</dbReference>
<dbReference type="AlphaFoldDB" id="A0A0W0YVY7"/>
<evidence type="ECO:0000259" key="12">
    <source>
        <dbReference type="Pfam" id="PF02868"/>
    </source>
</evidence>
<keyword evidence="10" id="KW-0964">Secreted</keyword>
<comment type="subcellular location">
    <subcellularLocation>
        <location evidence="10">Secreted</location>
    </subcellularLocation>
</comment>
<feature type="active site" description="Proton donor" evidence="9">
    <location>
        <position position="482"/>
    </location>
</feature>
<dbReference type="GO" id="GO:0046872">
    <property type="term" value="F:metal ion binding"/>
    <property type="evidence" value="ECO:0007669"/>
    <property type="project" value="UniProtKB-UniRule"/>
</dbReference>
<dbReference type="OrthoDB" id="5378341at2"/>
<feature type="domain" description="FTP" evidence="13">
    <location>
        <begin position="73"/>
        <end position="97"/>
    </location>
</feature>
<dbReference type="Gene3D" id="3.10.450.490">
    <property type="match status" value="1"/>
</dbReference>
<dbReference type="STRING" id="452.Lspi_2697"/>
<dbReference type="PANTHER" id="PTHR33794">
    <property type="entry name" value="BACILLOLYSIN"/>
    <property type="match status" value="1"/>
</dbReference>
<dbReference type="PRINTS" id="PR00730">
    <property type="entry name" value="THERMOLYSIN"/>
</dbReference>
<evidence type="ECO:0000256" key="7">
    <source>
        <dbReference type="ARBA" id="ARBA00023049"/>
    </source>
</evidence>
<evidence type="ECO:0000259" key="13">
    <source>
        <dbReference type="Pfam" id="PF07504"/>
    </source>
</evidence>
<evidence type="ECO:0000256" key="3">
    <source>
        <dbReference type="ARBA" id="ARBA00022723"/>
    </source>
</evidence>
<feature type="active site" evidence="9">
    <location>
        <position position="355"/>
    </location>
</feature>
<dbReference type="GO" id="GO:0004222">
    <property type="term" value="F:metalloendopeptidase activity"/>
    <property type="evidence" value="ECO:0007669"/>
    <property type="project" value="UniProtKB-UniRule"/>
</dbReference>
<evidence type="ECO:0000256" key="9">
    <source>
        <dbReference type="PIRSR" id="PIRSR623612-1"/>
    </source>
</evidence>
<evidence type="ECO:0000256" key="4">
    <source>
        <dbReference type="ARBA" id="ARBA00022729"/>
    </source>
</evidence>
<dbReference type="InterPro" id="IPR027268">
    <property type="entry name" value="Peptidase_M4/M1_CTD_sf"/>
</dbReference>
<evidence type="ECO:0000256" key="6">
    <source>
        <dbReference type="ARBA" id="ARBA00022833"/>
    </source>
</evidence>
<reference evidence="14 15" key="1">
    <citation type="submission" date="2015-11" db="EMBL/GenBank/DDBJ databases">
        <title>Genomic analysis of 38 Legionella species identifies large and diverse effector repertoires.</title>
        <authorList>
            <person name="Burstein D."/>
            <person name="Amaro F."/>
            <person name="Zusman T."/>
            <person name="Lifshitz Z."/>
            <person name="Cohen O."/>
            <person name="Gilbert J.A."/>
            <person name="Pupko T."/>
            <person name="Shuman H.A."/>
            <person name="Segal G."/>
        </authorList>
    </citation>
    <scope>NUCLEOTIDE SEQUENCE [LARGE SCALE GENOMIC DNA]</scope>
    <source>
        <strain evidence="14 15">Mt.St.Helens-9</strain>
    </source>
</reference>